<reference evidence="2 3" key="1">
    <citation type="submission" date="2018-12" db="EMBL/GenBank/DDBJ databases">
        <title>bacterium Hansschlegelia zhihuaiae S113.</title>
        <authorList>
            <person name="He J."/>
        </authorList>
    </citation>
    <scope>NUCLEOTIDE SEQUENCE [LARGE SCALE GENOMIC DNA]</scope>
    <source>
        <strain evidence="2 3">S 113</strain>
    </source>
</reference>
<comment type="similarity">
    <text evidence="1">Belongs to the UPF0262 family.</text>
</comment>
<accession>A0A4Q0MKR4</accession>
<dbReference type="InterPro" id="IPR008321">
    <property type="entry name" value="UCP032146"/>
</dbReference>
<gene>
    <name evidence="2" type="ORF">EK403_08835</name>
</gene>
<evidence type="ECO:0000256" key="1">
    <source>
        <dbReference type="HAMAP-Rule" id="MF_00678"/>
    </source>
</evidence>
<protein>
    <recommendedName>
        <fullName evidence="1">UPF0262 protein EK403_08835</fullName>
    </recommendedName>
</protein>
<keyword evidence="3" id="KW-1185">Reference proteome</keyword>
<dbReference type="Proteomes" id="UP000289708">
    <property type="component" value="Unassembled WGS sequence"/>
</dbReference>
<dbReference type="AlphaFoldDB" id="A0A4Q0MKR4"/>
<evidence type="ECO:0000313" key="3">
    <source>
        <dbReference type="Proteomes" id="UP000289708"/>
    </source>
</evidence>
<organism evidence="2 3">
    <name type="scientific">Hansschlegelia zhihuaiae</name>
    <dbReference type="NCBI Taxonomy" id="405005"/>
    <lineage>
        <taxon>Bacteria</taxon>
        <taxon>Pseudomonadati</taxon>
        <taxon>Pseudomonadota</taxon>
        <taxon>Alphaproteobacteria</taxon>
        <taxon>Hyphomicrobiales</taxon>
        <taxon>Methylopilaceae</taxon>
        <taxon>Hansschlegelia</taxon>
    </lineage>
</organism>
<dbReference type="RefSeq" id="WP_128777135.1">
    <property type="nucleotide sequence ID" value="NZ_RYFI01000007.1"/>
</dbReference>
<evidence type="ECO:0000313" key="2">
    <source>
        <dbReference type="EMBL" id="RXF73689.1"/>
    </source>
</evidence>
<dbReference type="PIRSF" id="PIRSF032146">
    <property type="entry name" value="UCP032146"/>
    <property type="match status" value="1"/>
</dbReference>
<dbReference type="HAMAP" id="MF_00678">
    <property type="entry name" value="UPF0262"/>
    <property type="match status" value="1"/>
</dbReference>
<dbReference type="OrthoDB" id="9798434at2"/>
<name>A0A4Q0MKR4_9HYPH</name>
<dbReference type="NCBIfam" id="NF002769">
    <property type="entry name" value="PRK02853.1"/>
    <property type="match status" value="1"/>
</dbReference>
<proteinExistence type="inferred from homology"/>
<comment type="caution">
    <text evidence="2">The sequence shown here is derived from an EMBL/GenBank/DDBJ whole genome shotgun (WGS) entry which is preliminary data.</text>
</comment>
<dbReference type="Pfam" id="PF06793">
    <property type="entry name" value="UPF0262"/>
    <property type="match status" value="1"/>
</dbReference>
<sequence>MAEGGANSTDRLVAVTLDQDSIGYAAPDVEHERRVAIYDLVEENRFAPEGGHEGPFALRISLVDQKLALQIMREGGDEVMTHLLSLSPFRKILKDYFLICESYRNAIKTSSPSQIEAIDMGRRGLHDEGAEVLLERLKGKIAIDHPTSRRLFTLICALSWKG</sequence>
<dbReference type="EMBL" id="RYFI01000007">
    <property type="protein sequence ID" value="RXF73689.1"/>
    <property type="molecule type" value="Genomic_DNA"/>
</dbReference>